<dbReference type="AlphaFoldDB" id="A0AAV7N103"/>
<gene>
    <name evidence="1" type="ORF">NDU88_005358</name>
</gene>
<accession>A0AAV7N103</accession>
<evidence type="ECO:0000313" key="2">
    <source>
        <dbReference type="Proteomes" id="UP001066276"/>
    </source>
</evidence>
<sequence length="174" mass="19820">MTKLPIYLYAYPVTVTQRRVLLEYAFQDKQMDSVETLCPLSRNWKSHSDLETVPCEHQRARTGTLRAELPESLLRRTKAEVRLIRPALCCARKAEVEAFPARPRVLRAELPEYPNSLCRGRGGGAARVPRVVLCWENRNGGLPCEAQGIVRYRNEAGVRQREAVAVMSMAQKRK</sequence>
<dbReference type="Proteomes" id="UP001066276">
    <property type="component" value="Chromosome 9"/>
</dbReference>
<keyword evidence="2" id="KW-1185">Reference proteome</keyword>
<protein>
    <submittedName>
        <fullName evidence="1">Uncharacterized protein</fullName>
    </submittedName>
</protein>
<reference evidence="1" key="1">
    <citation type="journal article" date="2022" name="bioRxiv">
        <title>Sequencing and chromosome-scale assembly of the giantPleurodeles waltlgenome.</title>
        <authorList>
            <person name="Brown T."/>
            <person name="Elewa A."/>
            <person name="Iarovenko S."/>
            <person name="Subramanian E."/>
            <person name="Araus A.J."/>
            <person name="Petzold A."/>
            <person name="Susuki M."/>
            <person name="Suzuki K.-i.T."/>
            <person name="Hayashi T."/>
            <person name="Toyoda A."/>
            <person name="Oliveira C."/>
            <person name="Osipova E."/>
            <person name="Leigh N.D."/>
            <person name="Simon A."/>
            <person name="Yun M.H."/>
        </authorList>
    </citation>
    <scope>NUCLEOTIDE SEQUENCE</scope>
    <source>
        <strain evidence="1">20211129_DDA</strain>
        <tissue evidence="1">Liver</tissue>
    </source>
</reference>
<dbReference type="EMBL" id="JANPWB010000013">
    <property type="protein sequence ID" value="KAJ1107973.1"/>
    <property type="molecule type" value="Genomic_DNA"/>
</dbReference>
<comment type="caution">
    <text evidence="1">The sequence shown here is derived from an EMBL/GenBank/DDBJ whole genome shotgun (WGS) entry which is preliminary data.</text>
</comment>
<evidence type="ECO:0000313" key="1">
    <source>
        <dbReference type="EMBL" id="KAJ1107973.1"/>
    </source>
</evidence>
<organism evidence="1 2">
    <name type="scientific">Pleurodeles waltl</name>
    <name type="common">Iberian ribbed newt</name>
    <dbReference type="NCBI Taxonomy" id="8319"/>
    <lineage>
        <taxon>Eukaryota</taxon>
        <taxon>Metazoa</taxon>
        <taxon>Chordata</taxon>
        <taxon>Craniata</taxon>
        <taxon>Vertebrata</taxon>
        <taxon>Euteleostomi</taxon>
        <taxon>Amphibia</taxon>
        <taxon>Batrachia</taxon>
        <taxon>Caudata</taxon>
        <taxon>Salamandroidea</taxon>
        <taxon>Salamandridae</taxon>
        <taxon>Pleurodelinae</taxon>
        <taxon>Pleurodeles</taxon>
    </lineage>
</organism>
<proteinExistence type="predicted"/>
<name>A0AAV7N103_PLEWA</name>